<proteinExistence type="predicted"/>
<protein>
    <submittedName>
        <fullName evidence="1">Uncharacterized protein</fullName>
    </submittedName>
</protein>
<sequence>YVLKDNATLENITSYADITEDIATKSLIMATQLQFLEKTNDHYEPILPYARLLSNAHIKEKKALLKFRLMEFQPFKFFTMAILRGENVTRAAYKTKQVFEISGSATILSQTFLNLGLFSDVFINTETGIEAIFKAESEFLAIFESIGTTINEETQIESFIETQLASGVSDYIRDLKSRLVTSGQIVNSNPENSIKAGADVFEDFLKKIATEEGVDLAGTNGIMQVGDRLKSNDKIT</sequence>
<dbReference type="EMBL" id="BARW01033729">
    <property type="protein sequence ID" value="GAJ12883.1"/>
    <property type="molecule type" value="Genomic_DNA"/>
</dbReference>
<dbReference type="AlphaFoldDB" id="X1U5P7"/>
<comment type="caution">
    <text evidence="1">The sequence shown here is derived from an EMBL/GenBank/DDBJ whole genome shotgun (WGS) entry which is preliminary data.</text>
</comment>
<accession>X1U5P7</accession>
<gene>
    <name evidence="1" type="ORF">S12H4_53052</name>
</gene>
<feature type="non-terminal residue" evidence="1">
    <location>
        <position position="1"/>
    </location>
</feature>
<organism evidence="1">
    <name type="scientific">marine sediment metagenome</name>
    <dbReference type="NCBI Taxonomy" id="412755"/>
    <lineage>
        <taxon>unclassified sequences</taxon>
        <taxon>metagenomes</taxon>
        <taxon>ecological metagenomes</taxon>
    </lineage>
</organism>
<name>X1U5P7_9ZZZZ</name>
<evidence type="ECO:0000313" key="1">
    <source>
        <dbReference type="EMBL" id="GAJ12883.1"/>
    </source>
</evidence>
<reference evidence="1" key="1">
    <citation type="journal article" date="2014" name="Front. Microbiol.">
        <title>High frequency of phylogenetically diverse reductive dehalogenase-homologous genes in deep subseafloor sedimentary metagenomes.</title>
        <authorList>
            <person name="Kawai M."/>
            <person name="Futagami T."/>
            <person name="Toyoda A."/>
            <person name="Takaki Y."/>
            <person name="Nishi S."/>
            <person name="Hori S."/>
            <person name="Arai W."/>
            <person name="Tsubouchi T."/>
            <person name="Morono Y."/>
            <person name="Uchiyama I."/>
            <person name="Ito T."/>
            <person name="Fujiyama A."/>
            <person name="Inagaki F."/>
            <person name="Takami H."/>
        </authorList>
    </citation>
    <scope>NUCLEOTIDE SEQUENCE</scope>
    <source>
        <strain evidence="1">Expedition CK06-06</strain>
    </source>
</reference>
<feature type="non-terminal residue" evidence="1">
    <location>
        <position position="236"/>
    </location>
</feature>